<gene>
    <name evidence="8" type="ORF">SAMN02910297_00371</name>
    <name evidence="7" type="ORF">YLM1_0081</name>
</gene>
<dbReference type="STRING" id="294671.YLM1_0081"/>
<keyword evidence="2 3" id="KW-0786">Thiamine pyrophosphate</keyword>
<dbReference type="Pfam" id="PF02776">
    <property type="entry name" value="TPP_enzyme_N"/>
    <property type="match status" value="1"/>
</dbReference>
<dbReference type="SUPFAM" id="SSF52518">
    <property type="entry name" value="Thiamin diphosphate-binding fold (THDP-binding)"/>
    <property type="match status" value="2"/>
</dbReference>
<evidence type="ECO:0000256" key="2">
    <source>
        <dbReference type="ARBA" id="ARBA00023052"/>
    </source>
</evidence>
<dbReference type="Proteomes" id="UP000066376">
    <property type="component" value="Chromosome"/>
</dbReference>
<comment type="similarity">
    <text evidence="1 3">Belongs to the TPP enzyme family.</text>
</comment>
<dbReference type="GO" id="GO:0003984">
    <property type="term" value="F:acetolactate synthase activity"/>
    <property type="evidence" value="ECO:0007669"/>
    <property type="project" value="TreeGrafter"/>
</dbReference>
<reference evidence="8" key="4">
    <citation type="submission" date="2016-10" db="EMBL/GenBank/DDBJ databases">
        <authorList>
            <person name="de Groot N.N."/>
        </authorList>
    </citation>
    <scope>NUCLEOTIDE SEQUENCE [LARGE SCALE GENOMIC DNA]</scope>
    <source>
        <strain evidence="8">DSM 16632</strain>
    </source>
</reference>
<dbReference type="GO" id="GO:0009099">
    <property type="term" value="P:L-valine biosynthetic process"/>
    <property type="evidence" value="ECO:0007669"/>
    <property type="project" value="TreeGrafter"/>
</dbReference>
<reference evidence="10" key="3">
    <citation type="submission" date="2016-10" db="EMBL/GenBank/DDBJ databases">
        <authorList>
            <person name="Varghese N."/>
        </authorList>
    </citation>
    <scope>NUCLEOTIDE SEQUENCE [LARGE SCALE GENOMIC DNA]</scope>
    <source>
        <strain evidence="10">DSM 16632</strain>
    </source>
</reference>
<dbReference type="InterPro" id="IPR012001">
    <property type="entry name" value="Thiamin_PyroP_enz_TPP-bd_dom"/>
</dbReference>
<dbReference type="FunFam" id="3.40.50.970:FF:000007">
    <property type="entry name" value="Acetolactate synthase"/>
    <property type="match status" value="1"/>
</dbReference>
<dbReference type="GO" id="GO:0030976">
    <property type="term" value="F:thiamine pyrophosphate binding"/>
    <property type="evidence" value="ECO:0007669"/>
    <property type="project" value="InterPro"/>
</dbReference>
<dbReference type="PATRIC" id="fig|294671.3.peg.80"/>
<dbReference type="EMBL" id="FOTL01000004">
    <property type="protein sequence ID" value="SFL26367.1"/>
    <property type="molecule type" value="Genomic_DNA"/>
</dbReference>
<dbReference type="CDD" id="cd07035">
    <property type="entry name" value="TPP_PYR_POX_like"/>
    <property type="match status" value="1"/>
</dbReference>
<dbReference type="GO" id="GO:0044272">
    <property type="term" value="P:sulfur compound biosynthetic process"/>
    <property type="evidence" value="ECO:0007669"/>
    <property type="project" value="UniProtKB-ARBA"/>
</dbReference>
<evidence type="ECO:0000313" key="9">
    <source>
        <dbReference type="Proteomes" id="UP000066376"/>
    </source>
</evidence>
<reference evidence="7 9" key="1">
    <citation type="journal article" date="2016" name="Genome Announc.">
        <title>Draft Genome Sequence of the Rumen Methanogen Methanobrevibacter olleyae YLM1.</title>
        <authorList>
            <person name="Kelly W.J."/>
            <person name="Li D."/>
            <person name="Lambie S.C."/>
            <person name="Cox F."/>
            <person name="Attwood G.T."/>
            <person name="Altermann E."/>
            <person name="Leahy S.C."/>
        </authorList>
    </citation>
    <scope>NUCLEOTIDE SEQUENCE [LARGE SCALE GENOMIC DNA]</scope>
    <source>
        <strain evidence="7 9">YLM1</strain>
    </source>
</reference>
<dbReference type="Pfam" id="PF00205">
    <property type="entry name" value="TPP_enzyme_M"/>
    <property type="match status" value="1"/>
</dbReference>
<dbReference type="InterPro" id="IPR045229">
    <property type="entry name" value="TPP_enz"/>
</dbReference>
<dbReference type="KEGG" id="mol:YLM1_0081"/>
<dbReference type="Gene3D" id="3.40.50.1220">
    <property type="entry name" value="TPP-binding domain"/>
    <property type="match status" value="1"/>
</dbReference>
<evidence type="ECO:0000259" key="5">
    <source>
        <dbReference type="Pfam" id="PF02775"/>
    </source>
</evidence>
<dbReference type="Gene3D" id="3.40.50.970">
    <property type="match status" value="2"/>
</dbReference>
<feature type="domain" description="Thiamine pyrophosphate enzyme central" evidence="4">
    <location>
        <begin position="251"/>
        <end position="378"/>
    </location>
</feature>
<dbReference type="EMBL" id="CP014265">
    <property type="protein sequence ID" value="AMK14641.1"/>
    <property type="molecule type" value="Genomic_DNA"/>
</dbReference>
<evidence type="ECO:0000313" key="8">
    <source>
        <dbReference type="EMBL" id="SFL26367.1"/>
    </source>
</evidence>
<dbReference type="GO" id="GO:0009097">
    <property type="term" value="P:isoleucine biosynthetic process"/>
    <property type="evidence" value="ECO:0007669"/>
    <property type="project" value="TreeGrafter"/>
</dbReference>
<dbReference type="GO" id="GO:0005948">
    <property type="term" value="C:acetolactate synthase complex"/>
    <property type="evidence" value="ECO:0007669"/>
    <property type="project" value="TreeGrafter"/>
</dbReference>
<evidence type="ECO:0000313" key="10">
    <source>
        <dbReference type="Proteomes" id="UP000183442"/>
    </source>
</evidence>
<proteinExistence type="inferred from homology"/>
<dbReference type="Proteomes" id="UP000183442">
    <property type="component" value="Unassembled WGS sequence"/>
</dbReference>
<evidence type="ECO:0000256" key="3">
    <source>
        <dbReference type="RuleBase" id="RU362132"/>
    </source>
</evidence>
<dbReference type="GO" id="GO:0000287">
    <property type="term" value="F:magnesium ion binding"/>
    <property type="evidence" value="ECO:0007669"/>
    <property type="project" value="InterPro"/>
</dbReference>
<dbReference type="OrthoDB" id="6837at2157"/>
<dbReference type="InterPro" id="IPR012000">
    <property type="entry name" value="Thiamin_PyroP_enz_cen_dom"/>
</dbReference>
<dbReference type="AlphaFoldDB" id="A0A126QX77"/>
<dbReference type="PANTHER" id="PTHR18968:SF13">
    <property type="entry name" value="ACETOLACTATE SYNTHASE CATALYTIC SUBUNIT, MITOCHONDRIAL"/>
    <property type="match status" value="1"/>
</dbReference>
<evidence type="ECO:0000259" key="6">
    <source>
        <dbReference type="Pfam" id="PF02776"/>
    </source>
</evidence>
<feature type="domain" description="Thiamine pyrophosphate enzyme TPP-binding" evidence="5">
    <location>
        <begin position="441"/>
        <end position="588"/>
    </location>
</feature>
<name>A0A126QX77_METOL</name>
<evidence type="ECO:0000259" key="4">
    <source>
        <dbReference type="Pfam" id="PF00205"/>
    </source>
</evidence>
<dbReference type="InterPro" id="IPR011766">
    <property type="entry name" value="TPP_enzyme_TPP-bd"/>
</dbReference>
<keyword evidence="9" id="KW-1185">Reference proteome</keyword>
<organism evidence="7 9">
    <name type="scientific">Methanobrevibacter olleyae</name>
    <dbReference type="NCBI Taxonomy" id="294671"/>
    <lineage>
        <taxon>Archaea</taxon>
        <taxon>Methanobacteriati</taxon>
        <taxon>Methanobacteriota</taxon>
        <taxon>Methanomada group</taxon>
        <taxon>Methanobacteria</taxon>
        <taxon>Methanobacteriales</taxon>
        <taxon>Methanobacteriaceae</taxon>
        <taxon>Methanobrevibacter</taxon>
    </lineage>
</organism>
<dbReference type="GeneID" id="28488379"/>
<dbReference type="SUPFAM" id="SSF52467">
    <property type="entry name" value="DHS-like NAD/FAD-binding domain"/>
    <property type="match status" value="1"/>
</dbReference>
<dbReference type="GO" id="GO:0050660">
    <property type="term" value="F:flavin adenine dinucleotide binding"/>
    <property type="evidence" value="ECO:0007669"/>
    <property type="project" value="TreeGrafter"/>
</dbReference>
<reference evidence="9" key="2">
    <citation type="submission" date="2016-02" db="EMBL/GenBank/DDBJ databases">
        <title>The draft genome sequence of the rumen methanogen Methanobrevibacter olleyae YLM1.</title>
        <authorList>
            <consortium name="New Zealand Agricultural Greenhouse Gas Research Centre/Pastoral Greenhouse Gas Research Consortium"/>
            <person name="Kelly W.J."/>
            <person name="Li D."/>
            <person name="Lambie S.C."/>
            <person name="Attwood G.T."/>
            <person name="Altermann E."/>
            <person name="Leahy S.C."/>
        </authorList>
    </citation>
    <scope>NUCLEOTIDE SEQUENCE [LARGE SCALE GENOMIC DNA]</scope>
    <source>
        <strain evidence="9">YLM1</strain>
    </source>
</reference>
<feature type="domain" description="Thiamine pyrophosphate enzyme N-terminal TPP-binding" evidence="6">
    <location>
        <begin position="1"/>
        <end position="112"/>
    </location>
</feature>
<dbReference type="RefSeq" id="WP_067145228.1">
    <property type="nucleotide sequence ID" value="NZ_CP014265.1"/>
</dbReference>
<dbReference type="InterPro" id="IPR029061">
    <property type="entry name" value="THDP-binding"/>
</dbReference>
<protein>
    <submittedName>
        <fullName evidence="7">Acetolactate synthase large subunit IlvB</fullName>
    </submittedName>
    <submittedName>
        <fullName evidence="8">Acetolactate synthase-1/2/3 large subunit</fullName>
    </submittedName>
</protein>
<dbReference type="PANTHER" id="PTHR18968">
    <property type="entry name" value="THIAMINE PYROPHOSPHATE ENZYMES"/>
    <property type="match status" value="1"/>
</dbReference>
<sequence length="599" mass="66280">MNTAEVLIKLLEEDGVKHIFGHPGEQILPFYNALKGSSIEHILTRHEQGAVHSADAYARSSANYGLCISTAGPGAMNLVMGVATAFKDSVPLLVITGDNDYSKKDEDIFQNSPINDVYENITIKSFHPSSAKLAIFNLIESLIILHKKPKGPVHINLSKDILLEDIDLSLENIKLKDIVDSFDYNIFSNIDLNLDCFDEGVSGIGDFYDLLAIFDKYFIYHDGELIYNGGAYGNSNDFSKNALKDVGNNINLAIEKVKLSEKPLVIAGNGIVWGKAIEKLSAFLTKTQFPIATTFHSKGIISEYDKLNLGIVGLRGTSLANYAYKSSDCILVLGAKLSERTIAACDLETVKDKIIHVNIDGDCLKGNINLSMDVSEFLNFLSSELEDYKVDSEWIDEIYFNYEELVIDGIEDVEENFNPLRPPYVINKIIDAFEGSYFLSDAGTHTTWTTLLSKNDKFGKLLFSGGFGPMGYGLGGSIGVAIAHPDNQVVVICGDGDIQMLIQELATVKEYDLNISIFIINNSQLGIIRQWEETIYNIEKYQVDLINPDFVKLANAYGIDSMKVESKEDLESAIDKSLNSNKAFLVDVFVCEENIPLPK</sequence>
<dbReference type="Pfam" id="PF02775">
    <property type="entry name" value="TPP_enzyme_C"/>
    <property type="match status" value="1"/>
</dbReference>
<evidence type="ECO:0000313" key="7">
    <source>
        <dbReference type="EMBL" id="AMK14641.1"/>
    </source>
</evidence>
<dbReference type="InterPro" id="IPR029035">
    <property type="entry name" value="DHS-like_NAD/FAD-binding_dom"/>
</dbReference>
<evidence type="ECO:0000256" key="1">
    <source>
        <dbReference type="ARBA" id="ARBA00007812"/>
    </source>
</evidence>
<accession>A0A126QX77</accession>